<proteinExistence type="predicted"/>
<accession>A0A419DE09</accession>
<dbReference type="Proteomes" id="UP000285655">
    <property type="component" value="Unassembled WGS sequence"/>
</dbReference>
<sequence length="147" mass="16122">MPSNLQEATGIWKVPAISGEGSVGSIAFLPAYEGGCHMKGPNIHLSMGQMIDFLDAMKDLKRGPVQKLIMATVEDELPATFTIRMAKEEEVDSSFFNVRIGEDDPPTEKVVHMEFSDERTARAGFGLLEDALTFAIAAKAWMRMVVS</sequence>
<evidence type="ECO:0000313" key="2">
    <source>
        <dbReference type="Proteomes" id="UP000285655"/>
    </source>
</evidence>
<evidence type="ECO:0000313" key="1">
    <source>
        <dbReference type="EMBL" id="RJO61386.1"/>
    </source>
</evidence>
<name>A0A419DE09_9BACT</name>
<dbReference type="EMBL" id="QZJW01000019">
    <property type="protein sequence ID" value="RJO61386.1"/>
    <property type="molecule type" value="Genomic_DNA"/>
</dbReference>
<organism evidence="1 2">
    <name type="scientific">candidate division WS5 bacterium</name>
    <dbReference type="NCBI Taxonomy" id="2093353"/>
    <lineage>
        <taxon>Bacteria</taxon>
        <taxon>candidate division WS5</taxon>
    </lineage>
</organism>
<reference evidence="1 2" key="1">
    <citation type="journal article" date="2017" name="ISME J.">
        <title>Energy and carbon metabolisms in a deep terrestrial subsurface fluid microbial community.</title>
        <authorList>
            <person name="Momper L."/>
            <person name="Jungbluth S.P."/>
            <person name="Lee M.D."/>
            <person name="Amend J.P."/>
        </authorList>
    </citation>
    <scope>NUCLEOTIDE SEQUENCE [LARGE SCALE GENOMIC DNA]</scope>
    <source>
        <strain evidence="1">SURF_29</strain>
    </source>
</reference>
<gene>
    <name evidence="1" type="ORF">C4544_02610</name>
</gene>
<dbReference type="AlphaFoldDB" id="A0A419DE09"/>
<comment type="caution">
    <text evidence="1">The sequence shown here is derived from an EMBL/GenBank/DDBJ whole genome shotgun (WGS) entry which is preliminary data.</text>
</comment>
<protein>
    <submittedName>
        <fullName evidence="1">Uncharacterized protein</fullName>
    </submittedName>
</protein>